<organism evidence="8 13">
    <name type="scientific">Rotaria sordida</name>
    <dbReference type="NCBI Taxonomy" id="392033"/>
    <lineage>
        <taxon>Eukaryota</taxon>
        <taxon>Metazoa</taxon>
        <taxon>Spiralia</taxon>
        <taxon>Gnathifera</taxon>
        <taxon>Rotifera</taxon>
        <taxon>Eurotatoria</taxon>
        <taxon>Bdelloidea</taxon>
        <taxon>Philodinida</taxon>
        <taxon>Philodinidae</taxon>
        <taxon>Rotaria</taxon>
    </lineage>
</organism>
<sequence length="220" mass="25270">MHHDSVDNRFTSNVIANRFKPLIVYTNSNNNIYDRTSPIINLSPASNSNSNSNSVIMSNGNLIKKYQTDIDHLTKLLIKNMDSSNEPNFFGMCARCNDEIVGEENRLVVMNRMYHVSCFTCTMCDCHLRRMHFYSMENKPYCQSCYVNSLEKCVVCALPITDRILRAMGKRYNGQCYSCMTCEKSVDGISFTVDETMKIHSIDCFHKKSSPRCYVCHRGI</sequence>
<proteinExistence type="predicted"/>
<comment type="caution">
    <text evidence="8">The sequence shown here is derived from an EMBL/GenBank/DDBJ whole genome shotgun (WGS) entry which is preliminary data.</text>
</comment>
<accession>A0A815HX74</accession>
<dbReference type="OrthoDB" id="25414at2759"/>
<gene>
    <name evidence="12" type="ORF">FNK824_LOCUS23519</name>
    <name evidence="11" type="ORF">JBS370_LOCUS22493</name>
    <name evidence="10" type="ORF">OTI717_LOCUS7468</name>
    <name evidence="7" type="ORF">RFH988_LOCUS24145</name>
    <name evidence="9" type="ORF">SEV965_LOCUS30808</name>
    <name evidence="8" type="ORF">ZHD862_LOCUS30933</name>
</gene>
<dbReference type="PROSITE" id="PS50023">
    <property type="entry name" value="LIM_DOMAIN_2"/>
    <property type="match status" value="1"/>
</dbReference>
<evidence type="ECO:0000256" key="3">
    <source>
        <dbReference type="ARBA" id="ARBA00022833"/>
    </source>
</evidence>
<evidence type="ECO:0000259" key="6">
    <source>
        <dbReference type="PROSITE" id="PS50023"/>
    </source>
</evidence>
<dbReference type="AlphaFoldDB" id="A0A815HX74"/>
<evidence type="ECO:0000313" key="12">
    <source>
        <dbReference type="EMBL" id="CAF3956301.1"/>
    </source>
</evidence>
<dbReference type="InterPro" id="IPR001781">
    <property type="entry name" value="Znf_LIM"/>
</dbReference>
<dbReference type="GO" id="GO:0005925">
    <property type="term" value="C:focal adhesion"/>
    <property type="evidence" value="ECO:0007669"/>
    <property type="project" value="TreeGrafter"/>
</dbReference>
<dbReference type="Proteomes" id="UP000663836">
    <property type="component" value="Unassembled WGS sequence"/>
</dbReference>
<dbReference type="GO" id="GO:0001725">
    <property type="term" value="C:stress fiber"/>
    <property type="evidence" value="ECO:0007669"/>
    <property type="project" value="TreeGrafter"/>
</dbReference>
<keyword evidence="2" id="KW-0677">Repeat</keyword>
<reference evidence="8" key="1">
    <citation type="submission" date="2021-02" db="EMBL/GenBank/DDBJ databases">
        <authorList>
            <person name="Nowell W R."/>
        </authorList>
    </citation>
    <scope>NUCLEOTIDE SEQUENCE</scope>
</reference>
<keyword evidence="3 5" id="KW-0862">Zinc</keyword>
<evidence type="ECO:0000313" key="13">
    <source>
        <dbReference type="Proteomes" id="UP000663864"/>
    </source>
</evidence>
<dbReference type="PANTHER" id="PTHR24207:SF2">
    <property type="entry name" value="ZYX102 PROTEIN"/>
    <property type="match status" value="1"/>
</dbReference>
<evidence type="ECO:0000313" key="10">
    <source>
        <dbReference type="EMBL" id="CAF3614337.1"/>
    </source>
</evidence>
<dbReference type="Proteomes" id="UP000663889">
    <property type="component" value="Unassembled WGS sequence"/>
</dbReference>
<evidence type="ECO:0000256" key="2">
    <source>
        <dbReference type="ARBA" id="ARBA00022737"/>
    </source>
</evidence>
<dbReference type="PANTHER" id="PTHR24207">
    <property type="entry name" value="ZYX102 PROTEIN"/>
    <property type="match status" value="1"/>
</dbReference>
<dbReference type="EMBL" id="CAJOBE010004998">
    <property type="protein sequence ID" value="CAF3956301.1"/>
    <property type="molecule type" value="Genomic_DNA"/>
</dbReference>
<evidence type="ECO:0000313" key="11">
    <source>
        <dbReference type="EMBL" id="CAF3931739.1"/>
    </source>
</evidence>
<dbReference type="Proteomes" id="UP000663823">
    <property type="component" value="Unassembled WGS sequence"/>
</dbReference>
<dbReference type="GO" id="GO:0098609">
    <property type="term" value="P:cell-cell adhesion"/>
    <property type="evidence" value="ECO:0007669"/>
    <property type="project" value="TreeGrafter"/>
</dbReference>
<dbReference type="Pfam" id="PF00412">
    <property type="entry name" value="LIM"/>
    <property type="match status" value="2"/>
</dbReference>
<dbReference type="EMBL" id="CAJNOU010003402">
    <property type="protein sequence ID" value="CAF1388738.1"/>
    <property type="molecule type" value="Genomic_DNA"/>
</dbReference>
<evidence type="ECO:0000313" key="8">
    <source>
        <dbReference type="EMBL" id="CAF1358231.1"/>
    </source>
</evidence>
<evidence type="ECO:0000313" key="9">
    <source>
        <dbReference type="EMBL" id="CAF1388738.1"/>
    </source>
</evidence>
<dbReference type="EMBL" id="CAJOBD010003152">
    <property type="protein sequence ID" value="CAF3931739.1"/>
    <property type="molecule type" value="Genomic_DNA"/>
</dbReference>
<keyword evidence="4 5" id="KW-0440">LIM domain</keyword>
<name>A0A815HX74_9BILA</name>
<dbReference type="Proteomes" id="UP000663874">
    <property type="component" value="Unassembled WGS sequence"/>
</dbReference>
<evidence type="ECO:0000256" key="4">
    <source>
        <dbReference type="ARBA" id="ARBA00023038"/>
    </source>
</evidence>
<dbReference type="Proteomes" id="UP000663864">
    <property type="component" value="Unassembled WGS sequence"/>
</dbReference>
<dbReference type="PROSITE" id="PS00478">
    <property type="entry name" value="LIM_DOMAIN_1"/>
    <property type="match status" value="1"/>
</dbReference>
<protein>
    <recommendedName>
        <fullName evidence="6">LIM zinc-binding domain-containing protein</fullName>
    </recommendedName>
</protein>
<dbReference type="EMBL" id="CAJOAX010000561">
    <property type="protein sequence ID" value="CAF3614337.1"/>
    <property type="molecule type" value="Genomic_DNA"/>
</dbReference>
<dbReference type="SMART" id="SM00132">
    <property type="entry name" value="LIM"/>
    <property type="match status" value="2"/>
</dbReference>
<keyword evidence="1 5" id="KW-0479">Metal-binding</keyword>
<dbReference type="Gene3D" id="2.10.110.10">
    <property type="entry name" value="Cysteine Rich Protein"/>
    <property type="match status" value="2"/>
</dbReference>
<dbReference type="SUPFAM" id="SSF57716">
    <property type="entry name" value="Glucocorticoid receptor-like (DNA-binding domain)"/>
    <property type="match status" value="3"/>
</dbReference>
<evidence type="ECO:0000256" key="5">
    <source>
        <dbReference type="PROSITE-ProRule" id="PRU00125"/>
    </source>
</evidence>
<dbReference type="Proteomes" id="UP000663882">
    <property type="component" value="Unassembled WGS sequence"/>
</dbReference>
<evidence type="ECO:0000256" key="1">
    <source>
        <dbReference type="ARBA" id="ARBA00022723"/>
    </source>
</evidence>
<dbReference type="GO" id="GO:0046872">
    <property type="term" value="F:metal ion binding"/>
    <property type="evidence" value="ECO:0007669"/>
    <property type="project" value="UniProtKB-KW"/>
</dbReference>
<feature type="domain" description="LIM zinc-binding" evidence="6">
    <location>
        <begin position="91"/>
        <end position="152"/>
    </location>
</feature>
<evidence type="ECO:0000313" key="7">
    <source>
        <dbReference type="EMBL" id="CAF1192643.1"/>
    </source>
</evidence>
<dbReference type="EMBL" id="CAJNOT010003006">
    <property type="protein sequence ID" value="CAF1358231.1"/>
    <property type="molecule type" value="Genomic_DNA"/>
</dbReference>
<dbReference type="EMBL" id="CAJNOO010001735">
    <property type="protein sequence ID" value="CAF1192643.1"/>
    <property type="molecule type" value="Genomic_DNA"/>
</dbReference>